<keyword evidence="3" id="KW-1185">Reference proteome</keyword>
<evidence type="ECO:0000256" key="1">
    <source>
        <dbReference type="SAM" id="Phobius"/>
    </source>
</evidence>
<reference evidence="2 3" key="1">
    <citation type="submission" date="2016-11" db="EMBL/GenBank/DDBJ databases">
        <title>Genome sequencing of Zhihengliuella aestuarii B18 antagonistic to Plasmodiophora brassicae.</title>
        <authorList>
            <person name="Luo Y."/>
        </authorList>
    </citation>
    <scope>NUCLEOTIDE SEQUENCE [LARGE SCALE GENOMIC DNA]</scope>
    <source>
        <strain evidence="2 3">B18</strain>
    </source>
</reference>
<dbReference type="EMBL" id="CP018135">
    <property type="protein sequence ID" value="APF39863.1"/>
    <property type="molecule type" value="Genomic_DNA"/>
</dbReference>
<name>A0A1L2ZKG7_9MICC</name>
<proteinExistence type="predicted"/>
<feature type="transmembrane region" description="Helical" evidence="1">
    <location>
        <begin position="43"/>
        <end position="63"/>
    </location>
</feature>
<dbReference type="AlphaFoldDB" id="A0A1L2ZKG7"/>
<sequence length="79" mass="8816">MTVNKRAKGETEVSFRKDLIVYILGGMLAWGLIGWGVDYLFQLSWIRFLGVVIGGVGGFYLAVMHRNERAQGRDAGPRT</sequence>
<dbReference type="STRING" id="556325.BHE16_01200"/>
<keyword evidence="1" id="KW-1133">Transmembrane helix</keyword>
<feature type="transmembrane region" description="Helical" evidence="1">
    <location>
        <begin position="20"/>
        <end position="37"/>
    </location>
</feature>
<keyword evidence="1" id="KW-0472">Membrane</keyword>
<accession>A0A1L2ZKG7</accession>
<evidence type="ECO:0000313" key="2">
    <source>
        <dbReference type="EMBL" id="APF39863.1"/>
    </source>
</evidence>
<gene>
    <name evidence="2" type="ORF">BHE16_01200</name>
</gene>
<protein>
    <submittedName>
        <fullName evidence="2">Uncharacterized protein</fullName>
    </submittedName>
</protein>
<dbReference type="KEGG" id="nae:BHE16_01200"/>
<dbReference type="Proteomes" id="UP000183530">
    <property type="component" value="Chromosome"/>
</dbReference>
<organism evidence="2 3">
    <name type="scientific">Neomicrococcus aestuarii</name>
    <dbReference type="NCBI Taxonomy" id="556325"/>
    <lineage>
        <taxon>Bacteria</taxon>
        <taxon>Bacillati</taxon>
        <taxon>Actinomycetota</taxon>
        <taxon>Actinomycetes</taxon>
        <taxon>Micrococcales</taxon>
        <taxon>Micrococcaceae</taxon>
        <taxon>Neomicrococcus</taxon>
    </lineage>
</organism>
<evidence type="ECO:0000313" key="3">
    <source>
        <dbReference type="Proteomes" id="UP000183530"/>
    </source>
</evidence>
<keyword evidence="1" id="KW-0812">Transmembrane</keyword>